<evidence type="ECO:0000313" key="6">
    <source>
        <dbReference type="Proteomes" id="UP001529510"/>
    </source>
</evidence>
<accession>A0ABD0NQW5</accession>
<keyword evidence="6" id="KW-1185">Reference proteome</keyword>
<protein>
    <recommendedName>
        <fullName evidence="4">Protein kinase domain-containing protein</fullName>
    </recommendedName>
</protein>
<keyword evidence="1" id="KW-0449">Lipoprotein</keyword>
<dbReference type="InterPro" id="IPR050198">
    <property type="entry name" value="Non-receptor_tyrosine_kinases"/>
</dbReference>
<proteinExistence type="predicted"/>
<feature type="non-terminal residue" evidence="5">
    <location>
        <position position="1"/>
    </location>
</feature>
<evidence type="ECO:0000256" key="3">
    <source>
        <dbReference type="ARBA" id="ARBA00022840"/>
    </source>
</evidence>
<name>A0ABD0NQW5_CIRMR</name>
<evidence type="ECO:0000259" key="4">
    <source>
        <dbReference type="PROSITE" id="PS50011"/>
    </source>
</evidence>
<sequence>YYKNSQKEGTMEPEAFLQEANLMKQLQHERLVKLHAVVTKEPIYIVTEYMANG</sequence>
<gene>
    <name evidence="5" type="ORF">M9458_040062</name>
</gene>
<dbReference type="PROSITE" id="PS50011">
    <property type="entry name" value="PROTEIN_KINASE_DOM"/>
    <property type="match status" value="1"/>
</dbReference>
<organism evidence="5 6">
    <name type="scientific">Cirrhinus mrigala</name>
    <name type="common">Mrigala</name>
    <dbReference type="NCBI Taxonomy" id="683832"/>
    <lineage>
        <taxon>Eukaryota</taxon>
        <taxon>Metazoa</taxon>
        <taxon>Chordata</taxon>
        <taxon>Craniata</taxon>
        <taxon>Vertebrata</taxon>
        <taxon>Euteleostomi</taxon>
        <taxon>Actinopterygii</taxon>
        <taxon>Neopterygii</taxon>
        <taxon>Teleostei</taxon>
        <taxon>Ostariophysi</taxon>
        <taxon>Cypriniformes</taxon>
        <taxon>Cyprinidae</taxon>
        <taxon>Labeoninae</taxon>
        <taxon>Labeonini</taxon>
        <taxon>Cirrhinus</taxon>
    </lineage>
</organism>
<comment type="caution">
    <text evidence="5">The sequence shown here is derived from an EMBL/GenBank/DDBJ whole genome shotgun (WGS) entry which is preliminary data.</text>
</comment>
<evidence type="ECO:0000256" key="2">
    <source>
        <dbReference type="ARBA" id="ARBA00022741"/>
    </source>
</evidence>
<dbReference type="Pfam" id="PF07714">
    <property type="entry name" value="PK_Tyr_Ser-Thr"/>
    <property type="match status" value="1"/>
</dbReference>
<dbReference type="PANTHER" id="PTHR24418">
    <property type="entry name" value="TYROSINE-PROTEIN KINASE"/>
    <property type="match status" value="1"/>
</dbReference>
<keyword evidence="2" id="KW-0547">Nucleotide-binding</keyword>
<evidence type="ECO:0000256" key="1">
    <source>
        <dbReference type="ARBA" id="ARBA00022707"/>
    </source>
</evidence>
<dbReference type="GO" id="GO:0005524">
    <property type="term" value="F:ATP binding"/>
    <property type="evidence" value="ECO:0007669"/>
    <property type="project" value="UniProtKB-KW"/>
</dbReference>
<dbReference type="Proteomes" id="UP001529510">
    <property type="component" value="Unassembled WGS sequence"/>
</dbReference>
<reference evidence="5 6" key="1">
    <citation type="submission" date="2024-05" db="EMBL/GenBank/DDBJ databases">
        <title>Genome sequencing and assembly of Indian major carp, Cirrhinus mrigala (Hamilton, 1822).</title>
        <authorList>
            <person name="Mohindra V."/>
            <person name="Chowdhury L.M."/>
            <person name="Lal K."/>
            <person name="Jena J.K."/>
        </authorList>
    </citation>
    <scope>NUCLEOTIDE SEQUENCE [LARGE SCALE GENOMIC DNA]</scope>
    <source>
        <strain evidence="5">CM1030</strain>
        <tissue evidence="5">Blood</tissue>
    </source>
</reference>
<dbReference type="InterPro" id="IPR001245">
    <property type="entry name" value="Ser-Thr/Tyr_kinase_cat_dom"/>
</dbReference>
<dbReference type="InterPro" id="IPR000719">
    <property type="entry name" value="Prot_kinase_dom"/>
</dbReference>
<dbReference type="EMBL" id="JAMKFB020000020">
    <property type="protein sequence ID" value="KAL0164309.1"/>
    <property type="molecule type" value="Genomic_DNA"/>
</dbReference>
<dbReference type="SUPFAM" id="SSF56112">
    <property type="entry name" value="Protein kinase-like (PK-like)"/>
    <property type="match status" value="1"/>
</dbReference>
<dbReference type="Gene3D" id="3.30.200.20">
    <property type="entry name" value="Phosphorylase Kinase, domain 1"/>
    <property type="match status" value="1"/>
</dbReference>
<dbReference type="InterPro" id="IPR011009">
    <property type="entry name" value="Kinase-like_dom_sf"/>
</dbReference>
<keyword evidence="1" id="KW-0519">Myristate</keyword>
<evidence type="ECO:0000313" key="5">
    <source>
        <dbReference type="EMBL" id="KAL0164309.1"/>
    </source>
</evidence>
<feature type="domain" description="Protein kinase" evidence="4">
    <location>
        <begin position="1"/>
        <end position="53"/>
    </location>
</feature>
<keyword evidence="3" id="KW-0067">ATP-binding</keyword>
<dbReference type="AlphaFoldDB" id="A0ABD0NQW5"/>